<evidence type="ECO:0000256" key="2">
    <source>
        <dbReference type="ARBA" id="ARBA00007441"/>
    </source>
</evidence>
<organism evidence="9 10">
    <name type="scientific">Sulfitobacter aestuarii</name>
    <dbReference type="NCBI Taxonomy" id="2161676"/>
    <lineage>
        <taxon>Bacteria</taxon>
        <taxon>Pseudomonadati</taxon>
        <taxon>Pseudomonadota</taxon>
        <taxon>Alphaproteobacteria</taxon>
        <taxon>Rhodobacterales</taxon>
        <taxon>Roseobacteraceae</taxon>
        <taxon>Sulfitobacter</taxon>
    </lineage>
</organism>
<dbReference type="PANTHER" id="PTHR46383:SF1">
    <property type="entry name" value="ASPARTATE AMINOTRANSFERASE"/>
    <property type="match status" value="1"/>
</dbReference>
<protein>
    <recommendedName>
        <fullName evidence="3">aspartate transaminase</fullName>
        <ecNumber evidence="3">2.6.1.1</ecNumber>
    </recommendedName>
</protein>
<keyword evidence="5" id="KW-0808">Transferase</keyword>
<dbReference type="Gene3D" id="3.40.640.10">
    <property type="entry name" value="Type I PLP-dependent aspartate aminotransferase-like (Major domain)"/>
    <property type="match status" value="1"/>
</dbReference>
<reference evidence="10" key="1">
    <citation type="journal article" date="2019" name="Int. J. Syst. Evol. Microbiol.">
        <title>The Global Catalogue of Microorganisms (GCM) 10K type strain sequencing project: providing services to taxonomists for standard genome sequencing and annotation.</title>
        <authorList>
            <consortium name="The Broad Institute Genomics Platform"/>
            <consortium name="The Broad Institute Genome Sequencing Center for Infectious Disease"/>
            <person name="Wu L."/>
            <person name="Ma J."/>
        </authorList>
    </citation>
    <scope>NUCLEOTIDE SEQUENCE [LARGE SCALE GENOMIC DNA]</scope>
    <source>
        <strain evidence="10">TISTR 2562</strain>
    </source>
</reference>
<dbReference type="EC" id="2.6.1.1" evidence="3"/>
<dbReference type="GO" id="GO:0008483">
    <property type="term" value="F:transaminase activity"/>
    <property type="evidence" value="ECO:0007669"/>
    <property type="project" value="UniProtKB-KW"/>
</dbReference>
<accession>A0ABW5U461</accession>
<name>A0ABW5U461_9RHOB</name>
<evidence type="ECO:0000313" key="9">
    <source>
        <dbReference type="EMBL" id="MFD2740673.1"/>
    </source>
</evidence>
<evidence type="ECO:0000256" key="4">
    <source>
        <dbReference type="ARBA" id="ARBA00022576"/>
    </source>
</evidence>
<dbReference type="InterPro" id="IPR050596">
    <property type="entry name" value="AspAT/PAT-like"/>
</dbReference>
<evidence type="ECO:0000259" key="8">
    <source>
        <dbReference type="Pfam" id="PF00155"/>
    </source>
</evidence>
<proteinExistence type="inferred from homology"/>
<dbReference type="RefSeq" id="WP_386375210.1">
    <property type="nucleotide sequence ID" value="NZ_JBHUMP010000012.1"/>
</dbReference>
<evidence type="ECO:0000256" key="5">
    <source>
        <dbReference type="ARBA" id="ARBA00022679"/>
    </source>
</evidence>
<dbReference type="InterPro" id="IPR015421">
    <property type="entry name" value="PyrdxlP-dep_Trfase_major"/>
</dbReference>
<keyword evidence="4 9" id="KW-0032">Aminotransferase</keyword>
<dbReference type="InterPro" id="IPR004839">
    <property type="entry name" value="Aminotransferase_I/II_large"/>
</dbReference>
<comment type="similarity">
    <text evidence="2">Belongs to the class-I pyridoxal-phosphate-dependent aminotransferase family.</text>
</comment>
<dbReference type="SUPFAM" id="SSF53383">
    <property type="entry name" value="PLP-dependent transferases"/>
    <property type="match status" value="1"/>
</dbReference>
<comment type="catalytic activity">
    <reaction evidence="7">
        <text>L-aspartate + 2-oxoglutarate = oxaloacetate + L-glutamate</text>
        <dbReference type="Rhea" id="RHEA:21824"/>
        <dbReference type="ChEBI" id="CHEBI:16452"/>
        <dbReference type="ChEBI" id="CHEBI:16810"/>
        <dbReference type="ChEBI" id="CHEBI:29985"/>
        <dbReference type="ChEBI" id="CHEBI:29991"/>
        <dbReference type="EC" id="2.6.1.1"/>
    </reaction>
</comment>
<gene>
    <name evidence="9" type="ORF">ACFSUD_13890</name>
</gene>
<dbReference type="Pfam" id="PF00155">
    <property type="entry name" value="Aminotran_1_2"/>
    <property type="match status" value="1"/>
</dbReference>
<dbReference type="Gene3D" id="3.90.1150.10">
    <property type="entry name" value="Aspartate Aminotransferase, domain 1"/>
    <property type="match status" value="1"/>
</dbReference>
<evidence type="ECO:0000256" key="6">
    <source>
        <dbReference type="ARBA" id="ARBA00022898"/>
    </source>
</evidence>
<dbReference type="Proteomes" id="UP001597474">
    <property type="component" value="Unassembled WGS sequence"/>
</dbReference>
<evidence type="ECO:0000256" key="7">
    <source>
        <dbReference type="ARBA" id="ARBA00049185"/>
    </source>
</evidence>
<comment type="cofactor">
    <cofactor evidence="1">
        <name>pyridoxal 5'-phosphate</name>
        <dbReference type="ChEBI" id="CHEBI:597326"/>
    </cofactor>
</comment>
<keyword evidence="10" id="KW-1185">Reference proteome</keyword>
<dbReference type="CDD" id="cd00609">
    <property type="entry name" value="AAT_like"/>
    <property type="match status" value="1"/>
</dbReference>
<evidence type="ECO:0000313" key="10">
    <source>
        <dbReference type="Proteomes" id="UP001597474"/>
    </source>
</evidence>
<comment type="caution">
    <text evidence="9">The sequence shown here is derived from an EMBL/GenBank/DDBJ whole genome shotgun (WGS) entry which is preliminary data.</text>
</comment>
<sequence length="395" mass="42396">MKYAGIVDRLAGLGGAKWDVHFRARQLAEEGRDIIELTIGEPDVPAPEALTEVAIDALRRGRTGYSNGPGEDNLRAALAQRYAQSTNTPVTPEQILCFPGTQTALFAVLMGVAEAGDEVLVGDPMYATYEGVIRASGAAMVPVPLSPAHGFRIRAEDIATRITPRSRAILLNTPHNPTGALLTRDDLAAIGELARQHDLWIISDEVYEEMVFDGETFQSPLSIPGLADRVVVVSSISKSHAAPGFRSGWAVGPAEFAARLLPLSETMLFGNQPFIADMTAVAVSERSEVARGMRKRFASRAALLKSRLGDEEGLEVHQPKAGMFALINVAGTGMTGDEYANHLLLKEGVAVMPGSAFGAGLENWVRVALTVDDARFDRACERIIAHARRYAGEPA</sequence>
<dbReference type="InterPro" id="IPR015424">
    <property type="entry name" value="PyrdxlP-dep_Trfase"/>
</dbReference>
<evidence type="ECO:0000256" key="3">
    <source>
        <dbReference type="ARBA" id="ARBA00012753"/>
    </source>
</evidence>
<keyword evidence="6" id="KW-0663">Pyridoxal phosphate</keyword>
<dbReference type="EMBL" id="JBHUMP010000012">
    <property type="protein sequence ID" value="MFD2740673.1"/>
    <property type="molecule type" value="Genomic_DNA"/>
</dbReference>
<evidence type="ECO:0000256" key="1">
    <source>
        <dbReference type="ARBA" id="ARBA00001933"/>
    </source>
</evidence>
<dbReference type="PANTHER" id="PTHR46383">
    <property type="entry name" value="ASPARTATE AMINOTRANSFERASE"/>
    <property type="match status" value="1"/>
</dbReference>
<dbReference type="InterPro" id="IPR015422">
    <property type="entry name" value="PyrdxlP-dep_Trfase_small"/>
</dbReference>
<feature type="domain" description="Aminotransferase class I/classII large" evidence="8">
    <location>
        <begin position="33"/>
        <end position="383"/>
    </location>
</feature>